<gene>
    <name evidence="2" type="ORF">IV02_29155</name>
</gene>
<comment type="caution">
    <text evidence="2">The sequence shown here is derived from an EMBL/GenBank/DDBJ whole genome shotgun (WGS) entry which is preliminary data.</text>
</comment>
<evidence type="ECO:0000256" key="1">
    <source>
        <dbReference type="SAM" id="Phobius"/>
    </source>
</evidence>
<organism evidence="2 3">
    <name type="scientific">Pseudomonas syringae</name>
    <dbReference type="NCBI Taxonomy" id="317"/>
    <lineage>
        <taxon>Bacteria</taxon>
        <taxon>Pseudomonadati</taxon>
        <taxon>Pseudomonadota</taxon>
        <taxon>Gammaproteobacteria</taxon>
        <taxon>Pseudomonadales</taxon>
        <taxon>Pseudomonadaceae</taxon>
        <taxon>Pseudomonas</taxon>
    </lineage>
</organism>
<keyword evidence="1" id="KW-1133">Transmembrane helix</keyword>
<sequence length="89" mass="9301">MGVVVGVVVFFIVLGALSSLIERGAASGLLRPYLGLFLIAALIAGMGLLLGLLSQDVQAFFFMAAKVMAVLVGVALCLHLIVSIGKRWL</sequence>
<feature type="transmembrane region" description="Helical" evidence="1">
    <location>
        <begin position="34"/>
        <end position="53"/>
    </location>
</feature>
<dbReference type="EMBL" id="JPQT01000163">
    <property type="protein sequence ID" value="KFE44511.1"/>
    <property type="molecule type" value="Genomic_DNA"/>
</dbReference>
<dbReference type="Proteomes" id="UP000028643">
    <property type="component" value="Unassembled WGS sequence"/>
</dbReference>
<proteinExistence type="predicted"/>
<keyword evidence="1" id="KW-0812">Transmembrane</keyword>
<evidence type="ECO:0000313" key="3">
    <source>
        <dbReference type="Proteomes" id="UP000028643"/>
    </source>
</evidence>
<keyword evidence="1" id="KW-0472">Membrane</keyword>
<feature type="transmembrane region" description="Helical" evidence="1">
    <location>
        <begin position="60"/>
        <end position="82"/>
    </location>
</feature>
<evidence type="ECO:0000313" key="2">
    <source>
        <dbReference type="EMBL" id="KFE44511.1"/>
    </source>
</evidence>
<reference evidence="2 3" key="1">
    <citation type="submission" date="2014-07" db="EMBL/GenBank/DDBJ databases">
        <title>Draft Genome Sequences of Environmental Pseudomonas syringae strains.</title>
        <authorList>
            <person name="Baltrus D.A."/>
            <person name="Berge O."/>
            <person name="Morris C."/>
        </authorList>
    </citation>
    <scope>NUCLEOTIDE SEQUENCE [LARGE SCALE GENOMIC DNA]</scope>
    <source>
        <strain evidence="2 3">CEB003</strain>
    </source>
</reference>
<dbReference type="PATRIC" id="fig|317.174.peg.5950"/>
<accession>A0A085UMU8</accession>
<name>A0A085UMU8_PSESX</name>
<dbReference type="AlphaFoldDB" id="A0A085UMU8"/>
<protein>
    <submittedName>
        <fullName evidence="2">Uncharacterized protein</fullName>
    </submittedName>
</protein>
<dbReference type="RefSeq" id="WP_047579485.1">
    <property type="nucleotide sequence ID" value="NZ_JPQT01000163.1"/>
</dbReference>